<gene>
    <name evidence="1" type="ORF">J4Q44_G00011190</name>
</gene>
<evidence type="ECO:0000313" key="1">
    <source>
        <dbReference type="EMBL" id="KAK6329141.1"/>
    </source>
</evidence>
<keyword evidence="2" id="KW-1185">Reference proteome</keyword>
<protein>
    <submittedName>
        <fullName evidence="1">Uncharacterized protein</fullName>
    </submittedName>
</protein>
<organism evidence="1 2">
    <name type="scientific">Coregonus suidteri</name>
    <dbReference type="NCBI Taxonomy" id="861788"/>
    <lineage>
        <taxon>Eukaryota</taxon>
        <taxon>Metazoa</taxon>
        <taxon>Chordata</taxon>
        <taxon>Craniata</taxon>
        <taxon>Vertebrata</taxon>
        <taxon>Euteleostomi</taxon>
        <taxon>Actinopterygii</taxon>
        <taxon>Neopterygii</taxon>
        <taxon>Teleostei</taxon>
        <taxon>Protacanthopterygii</taxon>
        <taxon>Salmoniformes</taxon>
        <taxon>Salmonidae</taxon>
        <taxon>Coregoninae</taxon>
        <taxon>Coregonus</taxon>
    </lineage>
</organism>
<name>A0AAN8ML03_9TELE</name>
<evidence type="ECO:0000313" key="2">
    <source>
        <dbReference type="Proteomes" id="UP001356427"/>
    </source>
</evidence>
<dbReference type="AlphaFoldDB" id="A0AAN8ML03"/>
<sequence>MQDLHSFGNTTVCSILKKYEATLQLDKDTTVTEWMRLKQAGKRLGASSVYDLVQIVNTSNPDAYSNINKCASSRGCPLAGQ</sequence>
<comment type="caution">
    <text evidence="1">The sequence shown here is derived from an EMBL/GenBank/DDBJ whole genome shotgun (WGS) entry which is preliminary data.</text>
</comment>
<dbReference type="EMBL" id="JAGTTL010000001">
    <property type="protein sequence ID" value="KAK6329141.1"/>
    <property type="molecule type" value="Genomic_DNA"/>
</dbReference>
<proteinExistence type="predicted"/>
<dbReference type="Proteomes" id="UP001356427">
    <property type="component" value="Unassembled WGS sequence"/>
</dbReference>
<accession>A0AAN8ML03</accession>
<reference evidence="1 2" key="1">
    <citation type="submission" date="2021-04" db="EMBL/GenBank/DDBJ databases">
        <authorList>
            <person name="De Guttry C."/>
            <person name="Zahm M."/>
            <person name="Klopp C."/>
            <person name="Cabau C."/>
            <person name="Louis A."/>
            <person name="Berthelot C."/>
            <person name="Parey E."/>
            <person name="Roest Crollius H."/>
            <person name="Montfort J."/>
            <person name="Robinson-Rechavi M."/>
            <person name="Bucao C."/>
            <person name="Bouchez O."/>
            <person name="Gislard M."/>
            <person name="Lluch J."/>
            <person name="Milhes M."/>
            <person name="Lampietro C."/>
            <person name="Lopez Roques C."/>
            <person name="Donnadieu C."/>
            <person name="Braasch I."/>
            <person name="Desvignes T."/>
            <person name="Postlethwait J."/>
            <person name="Bobe J."/>
            <person name="Wedekind C."/>
            <person name="Guiguen Y."/>
        </authorList>
    </citation>
    <scope>NUCLEOTIDE SEQUENCE [LARGE SCALE GENOMIC DNA]</scope>
    <source>
        <strain evidence="1">Cs_M1</strain>
        <tissue evidence="1">Blood</tissue>
    </source>
</reference>